<proteinExistence type="inferred from homology"/>
<evidence type="ECO:0000256" key="9">
    <source>
        <dbReference type="ARBA" id="ARBA00023006"/>
    </source>
</evidence>
<evidence type="ECO:0000256" key="2">
    <source>
        <dbReference type="ARBA" id="ARBA00004358"/>
    </source>
</evidence>
<keyword evidence="8 16" id="KW-1133">Transmembrane helix</keyword>
<evidence type="ECO:0000256" key="12">
    <source>
        <dbReference type="ARBA" id="ARBA00023136"/>
    </source>
</evidence>
<dbReference type="AlphaFoldDB" id="A0AAD6XE11"/>
<dbReference type="GO" id="GO:0030659">
    <property type="term" value="C:cytoplasmic vesicle membrane"/>
    <property type="evidence" value="ECO:0007669"/>
    <property type="project" value="UniProtKB-SubCell"/>
</dbReference>
<evidence type="ECO:0000256" key="3">
    <source>
        <dbReference type="ARBA" id="ARBA00004614"/>
    </source>
</evidence>
<dbReference type="GO" id="GO:0000139">
    <property type="term" value="C:Golgi membrane"/>
    <property type="evidence" value="ECO:0007669"/>
    <property type="project" value="UniProtKB-SubCell"/>
</dbReference>
<evidence type="ECO:0000256" key="8">
    <source>
        <dbReference type="ARBA" id="ARBA00022989"/>
    </source>
</evidence>
<reference evidence="19" key="1">
    <citation type="submission" date="2023-03" db="EMBL/GenBank/DDBJ databases">
        <title>Massive genome expansion in bonnet fungi (Mycena s.s.) driven by repeated elements and novel gene families across ecological guilds.</title>
        <authorList>
            <consortium name="Lawrence Berkeley National Laboratory"/>
            <person name="Harder C.B."/>
            <person name="Miyauchi S."/>
            <person name="Viragh M."/>
            <person name="Kuo A."/>
            <person name="Thoen E."/>
            <person name="Andreopoulos B."/>
            <person name="Lu D."/>
            <person name="Skrede I."/>
            <person name="Drula E."/>
            <person name="Henrissat B."/>
            <person name="Morin E."/>
            <person name="Kohler A."/>
            <person name="Barry K."/>
            <person name="LaButti K."/>
            <person name="Morin E."/>
            <person name="Salamov A."/>
            <person name="Lipzen A."/>
            <person name="Mereny Z."/>
            <person name="Hegedus B."/>
            <person name="Baldrian P."/>
            <person name="Stursova M."/>
            <person name="Weitz H."/>
            <person name="Taylor A."/>
            <person name="Grigoriev I.V."/>
            <person name="Nagy L.G."/>
            <person name="Martin F."/>
            <person name="Kauserud H."/>
        </authorList>
    </citation>
    <scope>NUCLEOTIDE SEQUENCE</scope>
    <source>
        <strain evidence="19">CBHHK200</strain>
    </source>
</reference>
<name>A0AAD6XE11_9AGAR</name>
<dbReference type="PROSITE" id="PS51257">
    <property type="entry name" value="PROKAR_LIPOPROTEIN"/>
    <property type="match status" value="1"/>
</dbReference>
<sequence>MRPRTCLLALVWSLTVNAISTGCNFTLANLEFDLCPLLLSNNLTISFREDTPPTLTSYRYAFGLDAPLKRDFQLPPDEQCPEGTRICLIVTNTRPKHPSEPSRIFQVVPIAGDAGLNPKAKLLPKVHADDLHEPLQVTFHGGLYNHQSQKASFQFHCDHDVNEPTFPEFSWQFNGTHSFTWRSKHACPRALPPGAPAPAPDEPDIDPPAIPPDDPDAGVGDHEPSTGPAHLSMPLKIFGVTLFIFALRLLFRWSRRLLSRARSSSSSKGFRPSPLNLVQWAREERLEEYDIDEGLRAGEETPLTPNSRATFTASQYGGAR</sequence>
<feature type="region of interest" description="Disordered" evidence="15">
    <location>
        <begin position="289"/>
        <end position="320"/>
    </location>
</feature>
<dbReference type="SUPFAM" id="SSF50911">
    <property type="entry name" value="Mannose 6-phosphate receptor domain"/>
    <property type="match status" value="1"/>
</dbReference>
<protein>
    <recommendedName>
        <fullName evidence="5">Autophagy-related protein 27</fullName>
    </recommendedName>
</protein>
<dbReference type="GO" id="GO:0006914">
    <property type="term" value="P:autophagy"/>
    <property type="evidence" value="ECO:0007669"/>
    <property type="project" value="UniProtKB-KW"/>
</dbReference>
<evidence type="ECO:0000256" key="11">
    <source>
        <dbReference type="ARBA" id="ARBA00023128"/>
    </source>
</evidence>
<comment type="caution">
    <text evidence="19">The sequence shown here is derived from an EMBL/GenBank/DDBJ whole genome shotgun (WGS) entry which is preliminary data.</text>
</comment>
<evidence type="ECO:0000256" key="15">
    <source>
        <dbReference type="SAM" id="MobiDB-lite"/>
    </source>
</evidence>
<feature type="signal peptide" evidence="17">
    <location>
        <begin position="1"/>
        <end position="18"/>
    </location>
</feature>
<dbReference type="Pfam" id="PF09451">
    <property type="entry name" value="ATG27"/>
    <property type="match status" value="1"/>
</dbReference>
<keyword evidence="10" id="KW-0333">Golgi apparatus</keyword>
<evidence type="ECO:0000256" key="17">
    <source>
        <dbReference type="SAM" id="SignalP"/>
    </source>
</evidence>
<feature type="compositionally biased region" description="Polar residues" evidence="15">
    <location>
        <begin position="303"/>
        <end position="320"/>
    </location>
</feature>
<keyword evidence="6 16" id="KW-0812">Transmembrane</keyword>
<evidence type="ECO:0000256" key="6">
    <source>
        <dbReference type="ARBA" id="ARBA00022692"/>
    </source>
</evidence>
<evidence type="ECO:0000256" key="16">
    <source>
        <dbReference type="SAM" id="Phobius"/>
    </source>
</evidence>
<keyword evidence="7 17" id="KW-0732">Signal</keyword>
<evidence type="ECO:0000256" key="7">
    <source>
        <dbReference type="ARBA" id="ARBA00022729"/>
    </source>
</evidence>
<comment type="subcellular location">
    <subcellularLocation>
        <location evidence="2">Cytoplasmic vesicle membrane</location>
        <topology evidence="2">Single-pass type I membrane protein</topology>
    </subcellularLocation>
    <subcellularLocation>
        <location evidence="3">Golgi apparatus membrane</location>
        <topology evidence="3">Single-pass type I membrane protein</topology>
    </subcellularLocation>
    <subcellularLocation>
        <location evidence="1">Mitochondrion membrane</location>
        <topology evidence="1">Single-pass membrane protein</topology>
    </subcellularLocation>
</comment>
<dbReference type="GO" id="GO:0031966">
    <property type="term" value="C:mitochondrial membrane"/>
    <property type="evidence" value="ECO:0007669"/>
    <property type="project" value="UniProtKB-SubCell"/>
</dbReference>
<dbReference type="Proteomes" id="UP001218188">
    <property type="component" value="Unassembled WGS sequence"/>
</dbReference>
<feature type="chain" id="PRO_5042124034" description="Autophagy-related protein 27" evidence="17">
    <location>
        <begin position="19"/>
        <end position="320"/>
    </location>
</feature>
<evidence type="ECO:0000259" key="18">
    <source>
        <dbReference type="PROSITE" id="PS51914"/>
    </source>
</evidence>
<evidence type="ECO:0000313" key="20">
    <source>
        <dbReference type="Proteomes" id="UP001218188"/>
    </source>
</evidence>
<feature type="compositionally biased region" description="Pro residues" evidence="15">
    <location>
        <begin position="190"/>
        <end position="212"/>
    </location>
</feature>
<keyword evidence="12 16" id="KW-0472">Membrane</keyword>
<dbReference type="InterPro" id="IPR044865">
    <property type="entry name" value="MRH_dom"/>
</dbReference>
<evidence type="ECO:0000256" key="1">
    <source>
        <dbReference type="ARBA" id="ARBA00004304"/>
    </source>
</evidence>
<evidence type="ECO:0000313" key="19">
    <source>
        <dbReference type="EMBL" id="KAJ7044571.1"/>
    </source>
</evidence>
<dbReference type="PROSITE" id="PS51914">
    <property type="entry name" value="MRH"/>
    <property type="match status" value="1"/>
</dbReference>
<evidence type="ECO:0000256" key="4">
    <source>
        <dbReference type="ARBA" id="ARBA00005363"/>
    </source>
</evidence>
<feature type="region of interest" description="Disordered" evidence="15">
    <location>
        <begin position="189"/>
        <end position="227"/>
    </location>
</feature>
<gene>
    <name evidence="19" type="ORF">C8F04DRAFT_1174367</name>
</gene>
<evidence type="ECO:0000256" key="13">
    <source>
        <dbReference type="ARBA" id="ARBA00023157"/>
    </source>
</evidence>
<dbReference type="InterPro" id="IPR009011">
    <property type="entry name" value="Man6P_isomerase_rcpt-bd_dom_sf"/>
</dbReference>
<feature type="domain" description="MRH" evidence="18">
    <location>
        <begin position="21"/>
        <end position="189"/>
    </location>
</feature>
<organism evidence="19 20">
    <name type="scientific">Mycena alexandri</name>
    <dbReference type="NCBI Taxonomy" id="1745969"/>
    <lineage>
        <taxon>Eukaryota</taxon>
        <taxon>Fungi</taxon>
        <taxon>Dikarya</taxon>
        <taxon>Basidiomycota</taxon>
        <taxon>Agaricomycotina</taxon>
        <taxon>Agaricomycetes</taxon>
        <taxon>Agaricomycetidae</taxon>
        <taxon>Agaricales</taxon>
        <taxon>Marasmiineae</taxon>
        <taxon>Mycenaceae</taxon>
        <taxon>Mycena</taxon>
    </lineage>
</organism>
<evidence type="ECO:0000256" key="14">
    <source>
        <dbReference type="ARBA" id="ARBA00023329"/>
    </source>
</evidence>
<keyword evidence="14" id="KW-0968">Cytoplasmic vesicle</keyword>
<keyword evidence="13" id="KW-1015">Disulfide bond</keyword>
<dbReference type="Gene3D" id="2.70.130.10">
    <property type="entry name" value="Mannose-6-phosphate receptor binding domain"/>
    <property type="match status" value="1"/>
</dbReference>
<feature type="transmembrane region" description="Helical" evidence="16">
    <location>
        <begin position="233"/>
        <end position="251"/>
    </location>
</feature>
<comment type="similarity">
    <text evidence="4">Belongs to the ATG27 family.</text>
</comment>
<dbReference type="InterPro" id="IPR018939">
    <property type="entry name" value="Autophagy-rel_prot_27"/>
</dbReference>
<dbReference type="EMBL" id="JARJCM010000006">
    <property type="protein sequence ID" value="KAJ7044571.1"/>
    <property type="molecule type" value="Genomic_DNA"/>
</dbReference>
<accession>A0AAD6XE11</accession>
<evidence type="ECO:0000256" key="10">
    <source>
        <dbReference type="ARBA" id="ARBA00023034"/>
    </source>
</evidence>
<evidence type="ECO:0000256" key="5">
    <source>
        <dbReference type="ARBA" id="ARBA00013776"/>
    </source>
</evidence>
<keyword evidence="9" id="KW-0072">Autophagy</keyword>
<keyword evidence="11" id="KW-0496">Mitochondrion</keyword>
<keyword evidence="20" id="KW-1185">Reference proteome</keyword>